<feature type="transmembrane region" description="Helical" evidence="11">
    <location>
        <begin position="615"/>
        <end position="635"/>
    </location>
</feature>
<evidence type="ECO:0000256" key="1">
    <source>
        <dbReference type="ARBA" id="ARBA00004429"/>
    </source>
</evidence>
<evidence type="ECO:0000256" key="4">
    <source>
        <dbReference type="ARBA" id="ARBA00022519"/>
    </source>
</evidence>
<feature type="transmembrane region" description="Helical" evidence="11">
    <location>
        <begin position="280"/>
        <end position="299"/>
    </location>
</feature>
<dbReference type="AlphaFoldDB" id="A0A6C7E9J2"/>
<feature type="transmembrane region" description="Helical" evidence="11">
    <location>
        <begin position="358"/>
        <end position="382"/>
    </location>
</feature>
<keyword evidence="4" id="KW-0997">Cell inner membrane</keyword>
<dbReference type="InterPro" id="IPR003567">
    <property type="entry name" value="Cyt_c_biogenesis"/>
</dbReference>
<feature type="transmembrane region" description="Helical" evidence="11">
    <location>
        <begin position="256"/>
        <end position="273"/>
    </location>
</feature>
<dbReference type="GO" id="GO:0020037">
    <property type="term" value="F:heme binding"/>
    <property type="evidence" value="ECO:0007669"/>
    <property type="project" value="InterPro"/>
</dbReference>
<comment type="subcellular location">
    <subcellularLocation>
        <location evidence="1">Cell inner membrane</location>
        <topology evidence="1">Multi-pass membrane protein</topology>
    </subcellularLocation>
</comment>
<feature type="transmembrane region" description="Helical" evidence="11">
    <location>
        <begin position="432"/>
        <end position="451"/>
    </location>
</feature>
<keyword evidence="6" id="KW-0201">Cytochrome c-type biogenesis</keyword>
<feature type="transmembrane region" description="Helical" evidence="11">
    <location>
        <begin position="216"/>
        <end position="236"/>
    </location>
</feature>
<feature type="transmembrane region" description="Helical" evidence="11">
    <location>
        <begin position="87"/>
        <end position="115"/>
    </location>
</feature>
<feature type="domain" description="Cytochrome c assembly protein" evidence="12">
    <location>
        <begin position="94"/>
        <end position="302"/>
    </location>
</feature>
<comment type="function">
    <text evidence="9">Required for the biogenesis of c-type cytochromes. Possible subunit of a heme lyase.</text>
</comment>
<dbReference type="GO" id="GO:0015232">
    <property type="term" value="F:heme transmembrane transporter activity"/>
    <property type="evidence" value="ECO:0007669"/>
    <property type="project" value="InterPro"/>
</dbReference>
<dbReference type="Proteomes" id="UP000011863">
    <property type="component" value="Chromosome"/>
</dbReference>
<sequence>MIAASVNGAFGRAGLLLMLAACVFGALSVGLGIIQKDQRLLRQAQRYAWLSLAGCVLAVVMMQRALITRDFSLAYIQQVGSADTPPLYNFAAMWSALEGSILLWALTLAGFTGAVAWRFRKRTGDELVGWALVVMFVVTAFFAMLSFGPADAFANGAPGVTSGPGPNPLLQNHILVLFHPPILYLGYVGFTVPFAFAIAALITGRLGEGWLLETRRWALFSWAFLTIGILLGGWWSYEVLGWSGVWAWDPVENASLLPWLTGTAYIHSVLVQERRGMLRVWNLSLLISTFALTILGTFLTRSGVINSVHAFGDGPVGSWLLAGFAVIVVVSLGLIAWRGDRLRSPGAIDSPLSREGAFLANNVLFTVFAFVVLLGTIFPLLVEAFQDRRTVVGAPYFDRLSMPIGLVLLFLMAVAPVLPWRKASTELLSTRLFWPAWVGVGALATAVLVGADGWAPLVAFALAGFAAGAALRQVVLATRRQGWRGLVGRANGGMIVHLGVIMIAVALAASNSFTHSANLEVEVGDVVSWGGHTFELESVTDELNGAGSERALKANVLLDGEQVYSPAITTYLANGQAIGTPSVRTGLTKDVYLTLEPGAVAGDTSATIRVFVKPMILWLWLGGLVMAIGTLLAAFPGSRRRNPLSPVSAPVGDGNDADLARIGSSSDEIDDVDVDRFDPADFSDDDEPESETIGAS</sequence>
<keyword evidence="3" id="KW-1003">Cell membrane</keyword>
<feature type="domain" description="Cytochrome c-type biogenesis protein CcmF C-terminal" evidence="13">
    <location>
        <begin position="324"/>
        <end position="634"/>
    </location>
</feature>
<feature type="transmembrane region" description="Helical" evidence="11">
    <location>
        <begin position="127"/>
        <end position="147"/>
    </location>
</feature>
<dbReference type="EMBL" id="AP012057">
    <property type="protein sequence ID" value="BAN01278.1"/>
    <property type="molecule type" value="Genomic_DNA"/>
</dbReference>
<comment type="similarity">
    <text evidence="2">Belongs to the CcmF/CycK/Ccl1/NrfE/CcsA family.</text>
</comment>
<evidence type="ECO:0000256" key="3">
    <source>
        <dbReference type="ARBA" id="ARBA00022475"/>
    </source>
</evidence>
<proteinExistence type="inferred from homology"/>
<feature type="compositionally biased region" description="Acidic residues" evidence="10">
    <location>
        <begin position="681"/>
        <end position="690"/>
    </location>
</feature>
<feature type="region of interest" description="Disordered" evidence="10">
    <location>
        <begin position="642"/>
        <end position="696"/>
    </location>
</feature>
<feature type="transmembrane region" description="Helical" evidence="11">
    <location>
        <begin position="47"/>
        <end position="67"/>
    </location>
</feature>
<keyword evidence="8 11" id="KW-0472">Membrane</keyword>
<evidence type="ECO:0000259" key="12">
    <source>
        <dbReference type="Pfam" id="PF01578"/>
    </source>
</evidence>
<dbReference type="InterPro" id="IPR002541">
    <property type="entry name" value="Cyt_c_assembly"/>
</dbReference>
<dbReference type="GO" id="GO:0005886">
    <property type="term" value="C:plasma membrane"/>
    <property type="evidence" value="ECO:0007669"/>
    <property type="project" value="UniProtKB-SubCell"/>
</dbReference>
<accession>A0A6C7E9J2</accession>
<dbReference type="GO" id="GO:0017004">
    <property type="term" value="P:cytochrome complex assembly"/>
    <property type="evidence" value="ECO:0007669"/>
    <property type="project" value="UniProtKB-KW"/>
</dbReference>
<evidence type="ECO:0000256" key="9">
    <source>
        <dbReference type="ARBA" id="ARBA00037230"/>
    </source>
</evidence>
<dbReference type="PANTHER" id="PTHR43653:SF1">
    <property type="entry name" value="CYTOCHROME C-TYPE BIOGENESIS PROTEIN CCMF"/>
    <property type="match status" value="1"/>
</dbReference>
<reference evidence="14 15" key="1">
    <citation type="journal article" date="2013" name="Int. J. Syst. Evol. Microbiol.">
        <title>Ilumatobacter nonamiense sp. nov. and Ilumatobacter coccineum sp. nov., isolated from seashore sand.</title>
        <authorList>
            <person name="Matsumoto A."/>
            <person name="Kasai H."/>
            <person name="Matsuo Y."/>
            <person name="Shizuri Y."/>
            <person name="Ichikawa N."/>
            <person name="Fujita N."/>
            <person name="Omura S."/>
            <person name="Takahashi Y."/>
        </authorList>
    </citation>
    <scope>NUCLEOTIDE SEQUENCE [LARGE SCALE GENOMIC DNA]</scope>
    <source>
        <strain evidence="15">NBRC 103263 / KCTC 29153 / YM16-304</strain>
    </source>
</reference>
<evidence type="ECO:0000256" key="6">
    <source>
        <dbReference type="ARBA" id="ARBA00022748"/>
    </source>
</evidence>
<evidence type="ECO:0000259" key="13">
    <source>
        <dbReference type="Pfam" id="PF16327"/>
    </source>
</evidence>
<evidence type="ECO:0000313" key="14">
    <source>
        <dbReference type="EMBL" id="BAN01278.1"/>
    </source>
</evidence>
<evidence type="ECO:0000256" key="2">
    <source>
        <dbReference type="ARBA" id="ARBA00009186"/>
    </source>
</evidence>
<keyword evidence="15" id="KW-1185">Reference proteome</keyword>
<dbReference type="PRINTS" id="PR01410">
    <property type="entry name" value="CCBIOGENESIS"/>
</dbReference>
<evidence type="ECO:0000256" key="10">
    <source>
        <dbReference type="SAM" id="MobiDB-lite"/>
    </source>
</evidence>
<feature type="transmembrane region" description="Helical" evidence="11">
    <location>
        <begin position="402"/>
        <end position="420"/>
    </location>
</feature>
<dbReference type="Pfam" id="PF16327">
    <property type="entry name" value="CcmF_C"/>
    <property type="match status" value="1"/>
</dbReference>
<name>A0A6C7E9J2_ILUCY</name>
<feature type="transmembrane region" description="Helical" evidence="11">
    <location>
        <begin position="490"/>
        <end position="509"/>
    </location>
</feature>
<dbReference type="PANTHER" id="PTHR43653">
    <property type="entry name" value="CYTOCHROME C ASSEMBLY PROTEIN-RELATED"/>
    <property type="match status" value="1"/>
</dbReference>
<evidence type="ECO:0000256" key="11">
    <source>
        <dbReference type="SAM" id="Phobius"/>
    </source>
</evidence>
<dbReference type="PRINTS" id="PR01411">
    <property type="entry name" value="CCMFBIOGNSIS"/>
</dbReference>
<keyword evidence="7 11" id="KW-1133">Transmembrane helix</keyword>
<dbReference type="Pfam" id="PF01578">
    <property type="entry name" value="Cytochrom_C_asm"/>
    <property type="match status" value="1"/>
</dbReference>
<feature type="transmembrane region" description="Helical" evidence="11">
    <location>
        <begin position="15"/>
        <end position="35"/>
    </location>
</feature>
<feature type="transmembrane region" description="Helical" evidence="11">
    <location>
        <begin position="319"/>
        <end position="337"/>
    </location>
</feature>
<dbReference type="RefSeq" id="WP_015440525.1">
    <property type="nucleotide sequence ID" value="NC_020520.1"/>
</dbReference>
<evidence type="ECO:0000256" key="8">
    <source>
        <dbReference type="ARBA" id="ARBA00023136"/>
    </source>
</evidence>
<dbReference type="KEGG" id="aym:YM304_09640"/>
<protein>
    <submittedName>
        <fullName evidence="14">Cytochrome c-type biogenesis protein CcmF</fullName>
    </submittedName>
</protein>
<keyword evidence="5 11" id="KW-0812">Transmembrane</keyword>
<dbReference type="InterPro" id="IPR003568">
    <property type="entry name" value="Cyt_c_biogenesis_CcmF"/>
</dbReference>
<dbReference type="OrthoDB" id="9814290at2"/>
<dbReference type="InterPro" id="IPR032523">
    <property type="entry name" value="CcmF_C"/>
</dbReference>
<organism evidence="14 15">
    <name type="scientific">Ilumatobacter coccineus (strain NBRC 103263 / KCTC 29153 / YM16-304)</name>
    <dbReference type="NCBI Taxonomy" id="1313172"/>
    <lineage>
        <taxon>Bacteria</taxon>
        <taxon>Bacillati</taxon>
        <taxon>Actinomycetota</taxon>
        <taxon>Acidimicrobiia</taxon>
        <taxon>Acidimicrobiales</taxon>
        <taxon>Ilumatobacteraceae</taxon>
        <taxon>Ilumatobacter</taxon>
    </lineage>
</organism>
<evidence type="ECO:0000256" key="7">
    <source>
        <dbReference type="ARBA" id="ARBA00022989"/>
    </source>
</evidence>
<feature type="transmembrane region" description="Helical" evidence="11">
    <location>
        <begin position="457"/>
        <end position="478"/>
    </location>
</feature>
<evidence type="ECO:0000313" key="15">
    <source>
        <dbReference type="Proteomes" id="UP000011863"/>
    </source>
</evidence>
<feature type="transmembrane region" description="Helical" evidence="11">
    <location>
        <begin position="182"/>
        <end position="204"/>
    </location>
</feature>
<evidence type="ECO:0000256" key="5">
    <source>
        <dbReference type="ARBA" id="ARBA00022692"/>
    </source>
</evidence>
<gene>
    <name evidence="14" type="primary">ccmF</name>
    <name evidence="14" type="ORF">YM304_09640</name>
</gene>